<accession>A0A5C9A177</accession>
<evidence type="ECO:0000313" key="3">
    <source>
        <dbReference type="Proteomes" id="UP000321933"/>
    </source>
</evidence>
<dbReference type="Gene3D" id="1.25.40.880">
    <property type="entry name" value="Alkyl sulfatase, dimerisation domain"/>
    <property type="match status" value="1"/>
</dbReference>
<protein>
    <submittedName>
        <fullName evidence="2">MBL fold metallo-hydrolase</fullName>
    </submittedName>
</protein>
<dbReference type="PANTHER" id="PTHR43223:SF2">
    <property type="entry name" value="METALLO-BETA-LACTAMASE DOMAIN-CONTAINING PROTEIN"/>
    <property type="match status" value="1"/>
</dbReference>
<dbReference type="InterPro" id="IPR052195">
    <property type="entry name" value="Bact_Alkyl/Aryl-Sulfatase"/>
</dbReference>
<comment type="caution">
    <text evidence="2">The sequence shown here is derived from an EMBL/GenBank/DDBJ whole genome shotgun (WGS) entry which is preliminary data.</text>
</comment>
<dbReference type="PANTHER" id="PTHR43223">
    <property type="entry name" value="ALKYL/ARYL-SULFATASE"/>
    <property type="match status" value="1"/>
</dbReference>
<reference evidence="2 3" key="1">
    <citation type="submission" date="2019-08" db="EMBL/GenBank/DDBJ databases">
        <title>Parahaliea maris sp. nov., isolated from the surface seawater.</title>
        <authorList>
            <person name="Liu Y."/>
        </authorList>
    </citation>
    <scope>NUCLEOTIDE SEQUENCE [LARGE SCALE GENOMIC DNA]</scope>
    <source>
        <strain evidence="2 3">S2-26</strain>
    </source>
</reference>
<dbReference type="InterPro" id="IPR038536">
    <property type="entry name" value="Alkyl/aryl-sulf_dimr_sf"/>
</dbReference>
<dbReference type="Pfam" id="PF00753">
    <property type="entry name" value="Lactamase_B"/>
    <property type="match status" value="1"/>
</dbReference>
<dbReference type="InterPro" id="IPR036866">
    <property type="entry name" value="RibonucZ/Hydroxyglut_hydro"/>
</dbReference>
<dbReference type="EMBL" id="VRYZ01000001">
    <property type="protein sequence ID" value="TXS94508.1"/>
    <property type="molecule type" value="Genomic_DNA"/>
</dbReference>
<dbReference type="InterPro" id="IPR001279">
    <property type="entry name" value="Metallo-B-lactamas"/>
</dbReference>
<name>A0A5C9A177_9GAMM</name>
<organism evidence="2 3">
    <name type="scientific">Parahaliea aestuarii</name>
    <dbReference type="NCBI Taxonomy" id="1852021"/>
    <lineage>
        <taxon>Bacteria</taxon>
        <taxon>Pseudomonadati</taxon>
        <taxon>Pseudomonadota</taxon>
        <taxon>Gammaproteobacteria</taxon>
        <taxon>Cellvibrionales</taxon>
        <taxon>Halieaceae</taxon>
        <taxon>Parahaliea</taxon>
    </lineage>
</organism>
<dbReference type="Proteomes" id="UP000321933">
    <property type="component" value="Unassembled WGS sequence"/>
</dbReference>
<sequence length="431" mass="47666">MREPIYKTRPVAPSAATFNQRCRRINDFIVLAEACSNVYLLETPAGNILVNSGMGFEAPVIDHNLKQHSQGDIKYLVTTQGHVDHLGGVQYFRDRHPGLVYIAQAGNPEHQAYDARLQPFRAARSAFRFQADFAEVFKGYAAAGYTDINLQDHPTPDQTFTERQTLELGGLTLELIAVPGAETNDSLVIWLPEQRIVLTGNLFGCPFGHFPNLSTIRGDRYRDALVCAAAAEVVRDLQPELLLYGHHDPVQGEALIRAELTAYRDAIHHVHDAVVAGMNAGKPLHQLQQEITLPAECEVGEGYGKVNWGVRAIWENYAGWFKHDSTTELYSVPRSEVNADLVALAGAAALVERAQERLDANEPEAALHLLDIVLGAQPDNPEAIDLTIRVHESLLQAARDFKTTGNFWFVGWLENQIKLLRGGSTPALENV</sequence>
<dbReference type="Gene3D" id="3.60.15.30">
    <property type="entry name" value="Metallo-beta-lactamase domain"/>
    <property type="match status" value="1"/>
</dbReference>
<evidence type="ECO:0000313" key="2">
    <source>
        <dbReference type="EMBL" id="TXS94508.1"/>
    </source>
</evidence>
<dbReference type="SMART" id="SM00849">
    <property type="entry name" value="Lactamase_B"/>
    <property type="match status" value="1"/>
</dbReference>
<keyword evidence="2" id="KW-0378">Hydrolase</keyword>
<dbReference type="SUPFAM" id="SSF56281">
    <property type="entry name" value="Metallo-hydrolase/oxidoreductase"/>
    <property type="match status" value="1"/>
</dbReference>
<dbReference type="InterPro" id="IPR029228">
    <property type="entry name" value="Alkyl_sulf_dimr"/>
</dbReference>
<dbReference type="GO" id="GO:0016787">
    <property type="term" value="F:hydrolase activity"/>
    <property type="evidence" value="ECO:0007669"/>
    <property type="project" value="UniProtKB-KW"/>
</dbReference>
<dbReference type="OrthoDB" id="9815874at2"/>
<dbReference type="AlphaFoldDB" id="A0A5C9A177"/>
<keyword evidence="3" id="KW-1185">Reference proteome</keyword>
<evidence type="ECO:0000259" key="1">
    <source>
        <dbReference type="SMART" id="SM00849"/>
    </source>
</evidence>
<dbReference type="RefSeq" id="WP_148062364.1">
    <property type="nucleotide sequence ID" value="NZ_VRYZ01000001.1"/>
</dbReference>
<gene>
    <name evidence="2" type="ORF">FVW59_00890</name>
</gene>
<dbReference type="GO" id="GO:0046983">
    <property type="term" value="F:protein dimerization activity"/>
    <property type="evidence" value="ECO:0007669"/>
    <property type="project" value="InterPro"/>
</dbReference>
<dbReference type="Pfam" id="PF14863">
    <property type="entry name" value="Alkyl_sulf_dimr"/>
    <property type="match status" value="1"/>
</dbReference>
<proteinExistence type="predicted"/>
<feature type="domain" description="Metallo-beta-lactamase" evidence="1">
    <location>
        <begin position="35"/>
        <end position="246"/>
    </location>
</feature>